<comment type="caution">
    <text evidence="2">The sequence shown here is derived from an EMBL/GenBank/DDBJ whole genome shotgun (WGS) entry which is preliminary data.</text>
</comment>
<gene>
    <name evidence="2" type="ORF">RDB_LOCUS160765</name>
</gene>
<keyword evidence="1" id="KW-0175">Coiled coil</keyword>
<proteinExistence type="predicted"/>
<dbReference type="AlphaFoldDB" id="A0A8H3DHS2"/>
<accession>A0A8H3DHS2</accession>
<feature type="coiled-coil region" evidence="1">
    <location>
        <begin position="104"/>
        <end position="138"/>
    </location>
</feature>
<protein>
    <submittedName>
        <fullName evidence="2">Uncharacterized protein</fullName>
    </submittedName>
</protein>
<evidence type="ECO:0000313" key="3">
    <source>
        <dbReference type="Proteomes" id="UP000663853"/>
    </source>
</evidence>
<reference evidence="2" key="1">
    <citation type="submission" date="2021-01" db="EMBL/GenBank/DDBJ databases">
        <authorList>
            <person name="Kaushik A."/>
        </authorList>
    </citation>
    <scope>NUCLEOTIDE SEQUENCE</scope>
    <source>
        <strain evidence="2">AG6-10EEA</strain>
    </source>
</reference>
<organism evidence="2 3">
    <name type="scientific">Rhizoctonia solani</name>
    <dbReference type="NCBI Taxonomy" id="456999"/>
    <lineage>
        <taxon>Eukaryota</taxon>
        <taxon>Fungi</taxon>
        <taxon>Dikarya</taxon>
        <taxon>Basidiomycota</taxon>
        <taxon>Agaricomycotina</taxon>
        <taxon>Agaricomycetes</taxon>
        <taxon>Cantharellales</taxon>
        <taxon>Ceratobasidiaceae</taxon>
        <taxon>Rhizoctonia</taxon>
    </lineage>
</organism>
<feature type="non-terminal residue" evidence="2">
    <location>
        <position position="1"/>
    </location>
</feature>
<evidence type="ECO:0000313" key="2">
    <source>
        <dbReference type="EMBL" id="CAE6526631.1"/>
    </source>
</evidence>
<evidence type="ECO:0000256" key="1">
    <source>
        <dbReference type="SAM" id="Coils"/>
    </source>
</evidence>
<dbReference type="OrthoDB" id="3143730at2759"/>
<dbReference type="Gene3D" id="3.90.20.10">
    <property type="match status" value="1"/>
</dbReference>
<dbReference type="EMBL" id="CAJMXA010003915">
    <property type="protein sequence ID" value="CAE6526631.1"/>
    <property type="molecule type" value="Genomic_DNA"/>
</dbReference>
<name>A0A8H3DHS2_9AGAM</name>
<sequence length="255" mass="29002">MVHDPQSRDQGVAPSSLLSHIHHFLLTIMDQARQPNFLRIREALAVLGKEVLLVGNLLHANPQPMVLQLGGRVDQSSKRINRGSRRVNRRLNLINHPITQRGRLTRMNQRLNRMEERLDRMGERLDQLEARITESEEGLNARSRIEIARSLNYAASGDPAILYPPPLPTGNMPGANFPATIADLKALTREELLNLIMEYQIVNENEIPVLLGDRRRMLARHLGAYYSCIIPKRCRLKGVARLCLGNKVFRNICSF</sequence>
<dbReference type="Proteomes" id="UP000663853">
    <property type="component" value="Unassembled WGS sequence"/>
</dbReference>